<dbReference type="GO" id="GO:0016811">
    <property type="term" value="F:hydrolase activity, acting on carbon-nitrogen (but not peptide) bonds, in linear amides"/>
    <property type="evidence" value="ECO:0007669"/>
    <property type="project" value="InterPro"/>
</dbReference>
<comment type="cofactor">
    <cofactor evidence="5">
        <name>Ca(2+)</name>
        <dbReference type="ChEBI" id="CHEBI:29108"/>
    </cofactor>
    <text evidence="5">Binds 1 Ca(2+) ion per dimer.</text>
</comment>
<feature type="binding site" evidence="5">
    <location>
        <position position="332"/>
    </location>
    <ligand>
        <name>Ca(2+)</name>
        <dbReference type="ChEBI" id="CHEBI:29108"/>
    </ligand>
</feature>
<comment type="subunit">
    <text evidence="4">Heterodimer of an alpha subunit and a beta subunit processed from the same precursor.</text>
</comment>
<dbReference type="InterPro" id="IPR002692">
    <property type="entry name" value="S45"/>
</dbReference>
<comment type="similarity">
    <text evidence="1">Belongs to the peptidase S45 family.</text>
</comment>
<organism evidence="8 9">
    <name type="scientific">Pseudoalteromonas luteoviolacea S4060-1</name>
    <dbReference type="NCBI Taxonomy" id="1365257"/>
    <lineage>
        <taxon>Bacteria</taxon>
        <taxon>Pseudomonadati</taxon>
        <taxon>Pseudomonadota</taxon>
        <taxon>Gammaproteobacteria</taxon>
        <taxon>Alteromonadales</taxon>
        <taxon>Pseudoalteromonadaceae</taxon>
        <taxon>Pseudoalteromonas</taxon>
    </lineage>
</organism>
<dbReference type="PANTHER" id="PTHR34218">
    <property type="entry name" value="PEPTIDASE S45 PENICILLIN AMIDASE"/>
    <property type="match status" value="1"/>
</dbReference>
<dbReference type="InterPro" id="IPR014395">
    <property type="entry name" value="Pen/GL7ACA/AHL_acylase"/>
</dbReference>
<proteinExistence type="inferred from homology"/>
<evidence type="ECO:0000256" key="5">
    <source>
        <dbReference type="PIRSR" id="PIRSR001227-2"/>
    </source>
</evidence>
<evidence type="ECO:0000256" key="7">
    <source>
        <dbReference type="SAM" id="Phobius"/>
    </source>
</evidence>
<dbReference type="GO" id="GO:0046872">
    <property type="term" value="F:metal ion binding"/>
    <property type="evidence" value="ECO:0007669"/>
    <property type="project" value="UniProtKB-KW"/>
</dbReference>
<reference evidence="8 9" key="1">
    <citation type="submission" date="2013-07" db="EMBL/GenBank/DDBJ databases">
        <title>Comparative Genomic and Metabolomic Analysis of Twelve Strains of Pseudoalteromonas luteoviolacea.</title>
        <authorList>
            <person name="Vynne N.G."/>
            <person name="Mansson M."/>
            <person name="Gram L."/>
        </authorList>
    </citation>
    <scope>NUCLEOTIDE SEQUENCE [LARGE SCALE GENOMIC DNA]</scope>
    <source>
        <strain evidence="8 9">S4060-1</strain>
    </source>
</reference>
<dbReference type="InterPro" id="IPR043147">
    <property type="entry name" value="Penicillin_amidase_A-knob"/>
</dbReference>
<keyword evidence="3" id="KW-0865">Zymogen</keyword>
<feature type="binding site" evidence="5">
    <location>
        <position position="330"/>
    </location>
    <ligand>
        <name>Ca(2+)</name>
        <dbReference type="ChEBI" id="CHEBI:29108"/>
    </ligand>
</feature>
<keyword evidence="5" id="KW-0106">Calcium</keyword>
<name>A0A167MEW2_9GAMM</name>
<feature type="binding site" evidence="5">
    <location>
        <position position="191"/>
    </location>
    <ligand>
        <name>Ca(2+)</name>
        <dbReference type="ChEBI" id="CHEBI:29108"/>
    </ligand>
</feature>
<feature type="binding site" evidence="5">
    <location>
        <position position="333"/>
    </location>
    <ligand>
        <name>Ca(2+)</name>
        <dbReference type="ChEBI" id="CHEBI:29108"/>
    </ligand>
</feature>
<dbReference type="EMBL" id="AUXX01000018">
    <property type="protein sequence ID" value="KZN66277.1"/>
    <property type="molecule type" value="Genomic_DNA"/>
</dbReference>
<feature type="region of interest" description="Disordered" evidence="6">
    <location>
        <begin position="798"/>
        <end position="819"/>
    </location>
</feature>
<keyword evidence="7" id="KW-1133">Transmembrane helix</keyword>
<evidence type="ECO:0000256" key="4">
    <source>
        <dbReference type="ARBA" id="ARBA00038735"/>
    </source>
</evidence>
<feature type="transmembrane region" description="Helical" evidence="7">
    <location>
        <begin position="12"/>
        <end position="31"/>
    </location>
</feature>
<dbReference type="SUPFAM" id="SSF56235">
    <property type="entry name" value="N-terminal nucleophile aminohydrolases (Ntn hydrolases)"/>
    <property type="match status" value="1"/>
</dbReference>
<evidence type="ECO:0000256" key="1">
    <source>
        <dbReference type="ARBA" id="ARBA00006586"/>
    </source>
</evidence>
<keyword evidence="5" id="KW-0479">Metal-binding</keyword>
<dbReference type="PATRIC" id="fig|1365257.3.peg.2767"/>
<dbReference type="InterPro" id="IPR043146">
    <property type="entry name" value="Penicillin_amidase_N_B-knob"/>
</dbReference>
<evidence type="ECO:0000256" key="2">
    <source>
        <dbReference type="ARBA" id="ARBA00022801"/>
    </source>
</evidence>
<dbReference type="Gene3D" id="3.60.20.10">
    <property type="entry name" value="Glutamine Phosphoribosylpyrophosphate, subunit 1, domain 1"/>
    <property type="match status" value="1"/>
</dbReference>
<dbReference type="Pfam" id="PF01804">
    <property type="entry name" value="Penicil_amidase"/>
    <property type="match status" value="1"/>
</dbReference>
<keyword evidence="7" id="KW-0472">Membrane</keyword>
<dbReference type="RefSeq" id="WP_063381429.1">
    <property type="nucleotide sequence ID" value="NZ_AUXX01000018.1"/>
</dbReference>
<dbReference type="Gene3D" id="1.10.1400.10">
    <property type="match status" value="1"/>
</dbReference>
<evidence type="ECO:0000313" key="9">
    <source>
        <dbReference type="Proteomes" id="UP000076661"/>
    </source>
</evidence>
<evidence type="ECO:0000256" key="3">
    <source>
        <dbReference type="ARBA" id="ARBA00023145"/>
    </source>
</evidence>
<dbReference type="GO" id="GO:0017000">
    <property type="term" value="P:antibiotic biosynthetic process"/>
    <property type="evidence" value="ECO:0007669"/>
    <property type="project" value="InterPro"/>
</dbReference>
<protein>
    <recommendedName>
        <fullName evidence="10">Penicillin amidase</fullName>
    </recommendedName>
</protein>
<dbReference type="Proteomes" id="UP000076661">
    <property type="component" value="Unassembled WGS sequence"/>
</dbReference>
<evidence type="ECO:0000313" key="8">
    <source>
        <dbReference type="EMBL" id="KZN66277.1"/>
    </source>
</evidence>
<evidence type="ECO:0008006" key="10">
    <source>
        <dbReference type="Google" id="ProtNLM"/>
    </source>
</evidence>
<comment type="caution">
    <text evidence="8">The sequence shown here is derived from an EMBL/GenBank/DDBJ whole genome shotgun (WGS) entry which is preliminary data.</text>
</comment>
<evidence type="ECO:0000256" key="6">
    <source>
        <dbReference type="SAM" id="MobiDB-lite"/>
    </source>
</evidence>
<dbReference type="AlphaFoldDB" id="A0A167MEW2"/>
<accession>A0A167MEW2</accession>
<dbReference type="InterPro" id="IPR023343">
    <property type="entry name" value="Penicillin_amidase_dom1"/>
</dbReference>
<dbReference type="PIRSF" id="PIRSF001227">
    <property type="entry name" value="Pen_acylase"/>
    <property type="match status" value="1"/>
</dbReference>
<keyword evidence="7" id="KW-0812">Transmembrane</keyword>
<gene>
    <name evidence="8" type="ORF">N478_20390</name>
</gene>
<dbReference type="InterPro" id="IPR029055">
    <property type="entry name" value="Ntn_hydrolases_N"/>
</dbReference>
<sequence length="819" mass="92340">MLMHSHPILSRFIFWVIMPIILTIGIGYFYLSQSLPQKQGVIRLEGLTAPVKVVRDEHAIPHITAETDHDAFFSLGYLHAQDRLWQMNYKRRVAQGRLSEILGIDSLGADQSIRAFGLVRAAETALESLDEPAIKVLERYAAGVNAWIAEGHTLPSEFYIFDTKPEPWTPVDSLLMIKLMSFNLGPNYTIETNFDLLVKQVGLEKANEIVPNVNAKNSKAIDIYAGSEADSGIQMSLLALNEQLQKEHKTAGEVAVGSNAWAVSGEHTESGLPLLAGDPHLFIEMPSIWYLANIKGDRLHVTGATFPGTPLVFMGHNQSVSWGITNMFPDAVDVFVERVNPANQNQYEVDGEWVDMEVEEQLIYIKPDFPSFLTNPIGPIEWQVRRTRNGPLISDAIGRVERPLAIRWTALDNTDKTFQSYLGMNYAQGLDGFTEALKDYKAPAVNIIYADKDNNIASFAAGKLPIRRGGNGRLPVPGWVSDYQWERYIPFDEMPHVINPEEGYVISANNQNHPDDYPYIIANLWSPTYRLERITEVLQGHIDAGHKMTVQDFVTLQGDTESVQVREVLPFIQNLPVTTDEQKDAIEKLKSWDGVIAGDSVATTIYQAWSKHFNHLLLSDDLRGSLLYQHQGDQVQTYITRLKPTLMNQLIHKSPDIKFDWCDRINTENHESCEDLGLIALDDAIDELNRTVSLSKEWGDINEVHFSHPTFGHDSFFSDFYNRSIGGNSDRFSVNRADWMYWEGFGYRVISAAAYRQVIDLSDENKSGFINGTGQSGQVLSEHYDDNIVPFKQLQLRPMHRDQSNQSGSELTLTLEPAK</sequence>
<dbReference type="Gene3D" id="1.10.439.10">
    <property type="entry name" value="Penicillin Amidohydrolase, domain 1"/>
    <property type="match status" value="1"/>
</dbReference>
<dbReference type="PANTHER" id="PTHR34218:SF4">
    <property type="entry name" value="ACYL-HOMOSERINE LACTONE ACYLASE QUIP"/>
    <property type="match status" value="1"/>
</dbReference>
<dbReference type="CDD" id="cd03747">
    <property type="entry name" value="Ntn_PGA_like"/>
    <property type="match status" value="1"/>
</dbReference>
<keyword evidence="2" id="KW-0378">Hydrolase</keyword>
<dbReference type="Gene3D" id="2.30.120.10">
    <property type="match status" value="1"/>
</dbReference>